<dbReference type="GO" id="GO:0098553">
    <property type="term" value="C:lumenal side of endoplasmic reticulum membrane"/>
    <property type="evidence" value="ECO:0007669"/>
    <property type="project" value="TreeGrafter"/>
</dbReference>
<proteinExistence type="inferred from homology"/>
<evidence type="ECO:0000256" key="4">
    <source>
        <dbReference type="ARBA" id="ARBA00022801"/>
    </source>
</evidence>
<dbReference type="PANTHER" id="PTHR12174">
    <property type="entry name" value="SIGNAL PEPTIDE PEPTIDASE"/>
    <property type="match status" value="1"/>
</dbReference>
<feature type="transmembrane region" description="Helical" evidence="8">
    <location>
        <begin position="323"/>
        <end position="345"/>
    </location>
</feature>
<dbReference type="SMART" id="SM00730">
    <property type="entry name" value="PSN"/>
    <property type="match status" value="1"/>
</dbReference>
<dbReference type="GO" id="GO:0030660">
    <property type="term" value="C:Golgi-associated vesicle membrane"/>
    <property type="evidence" value="ECO:0007669"/>
    <property type="project" value="TreeGrafter"/>
</dbReference>
<comment type="subcellular location">
    <subcellularLocation>
        <location evidence="1">Endomembrane system</location>
        <topology evidence="1">Multi-pass membrane protein</topology>
    </subcellularLocation>
</comment>
<dbReference type="GO" id="GO:0005765">
    <property type="term" value="C:lysosomal membrane"/>
    <property type="evidence" value="ECO:0007669"/>
    <property type="project" value="TreeGrafter"/>
</dbReference>
<keyword evidence="9" id="KW-0732">Signal</keyword>
<keyword evidence="10" id="KW-1185">Reference proteome</keyword>
<dbReference type="PANTHER" id="PTHR12174:SF103">
    <property type="entry name" value="INTRAMEMBRANE PROTEASE (IMPAS) FAMILY"/>
    <property type="match status" value="1"/>
</dbReference>
<evidence type="ECO:0000313" key="10">
    <source>
        <dbReference type="Proteomes" id="UP000887566"/>
    </source>
</evidence>
<evidence type="ECO:0000256" key="3">
    <source>
        <dbReference type="ARBA" id="ARBA00022692"/>
    </source>
</evidence>
<dbReference type="GO" id="GO:0042500">
    <property type="term" value="F:aspartic endopeptidase activity, intramembrane cleaving"/>
    <property type="evidence" value="ECO:0007669"/>
    <property type="project" value="InterPro"/>
</dbReference>
<organism evidence="10 11">
    <name type="scientific">Plectus sambesii</name>
    <dbReference type="NCBI Taxonomy" id="2011161"/>
    <lineage>
        <taxon>Eukaryota</taxon>
        <taxon>Metazoa</taxon>
        <taxon>Ecdysozoa</taxon>
        <taxon>Nematoda</taxon>
        <taxon>Chromadorea</taxon>
        <taxon>Plectida</taxon>
        <taxon>Plectina</taxon>
        <taxon>Plectoidea</taxon>
        <taxon>Plectidae</taxon>
        <taxon>Plectus</taxon>
    </lineage>
</organism>
<feature type="transmembrane region" description="Helical" evidence="8">
    <location>
        <begin position="434"/>
        <end position="456"/>
    </location>
</feature>
<sequence>MSATCNAICIVLTVLSWKGVASQYDSSYAFVDVKNAATNQHERFCVNYEQFKTNTNLPTTAEEATAVKMSWWGSEDGNTNVCKTEIRPNMAGTVVPLNYRLENSSGPCAYPFQKQGAWRGAFQYQVDQLTQHNVSTGLFLLRRGYNFFTNWHDFLFSDFYDPDLNHSSIPLFFTYNHTLFDDMLKLSSPGQSGADLEMRFYRPPSHVFDASMLIIWILAVFSITMGGYWSGRRKISLHSKERKYLVDQEKQTSVVSQSTTTTTMDDSEGTADVERLRDTSGLRQQQPPQPATTPVNCCTIIVMLIVIVGVLMLGYYFRFVMVYIFNVLLVIGGTFAMFGCLAALVGPIPCGRCRVCKSINDLTQSVFKREVFHWDCCQQRPMWRSVFLFLLSASVTITWFIIRNNAYAFILLDIINVCLCIHVIKGLRFPSLKWLALLLVVMFVYDMFMVFGTPYITSDGCSIMVQVAVGSDCKPAQTGQYPIAPVDANIPEILPMLFRVPRLSDPMLSCIDLSVDLQYRPIMLGLGDIIMPGFLVGYCFGVDLTMKRRLFYGPISVLSYGVGLIVTFIALTLMKIAQPALIYLVPFTFVPVCLVALCRKEFLQLWNGVEETDGPEVLAVLESGPSSAASSNHGTMHHHVADNGNTIH</sequence>
<dbReference type="Pfam" id="PF04258">
    <property type="entry name" value="Peptidase_A22B"/>
    <property type="match status" value="1"/>
</dbReference>
<protein>
    <submittedName>
        <fullName evidence="11">Signal peptide peptidase-like 2B</fullName>
    </submittedName>
</protein>
<keyword evidence="4" id="KW-0378">Hydrolase</keyword>
<feature type="signal peptide" evidence="9">
    <location>
        <begin position="1"/>
        <end position="22"/>
    </location>
</feature>
<dbReference type="AlphaFoldDB" id="A0A914V509"/>
<evidence type="ECO:0000256" key="6">
    <source>
        <dbReference type="ARBA" id="ARBA00023136"/>
    </source>
</evidence>
<feature type="transmembrane region" description="Helical" evidence="8">
    <location>
        <begin position="552"/>
        <end position="574"/>
    </location>
</feature>
<keyword evidence="6 8" id="KW-0472">Membrane</keyword>
<keyword evidence="5 8" id="KW-1133">Transmembrane helix</keyword>
<feature type="transmembrane region" description="Helical" evidence="8">
    <location>
        <begin position="522"/>
        <end position="540"/>
    </location>
</feature>
<keyword evidence="3 8" id="KW-0812">Transmembrane</keyword>
<evidence type="ECO:0000313" key="11">
    <source>
        <dbReference type="WBParaSite" id="PSAMB.scaffold154size71539.g2744.t1"/>
    </source>
</evidence>
<dbReference type="InterPro" id="IPR006639">
    <property type="entry name" value="Preselin/SPP"/>
</dbReference>
<dbReference type="InterPro" id="IPR007369">
    <property type="entry name" value="Peptidase_A22B_SPP"/>
</dbReference>
<evidence type="ECO:0000256" key="9">
    <source>
        <dbReference type="SAM" id="SignalP"/>
    </source>
</evidence>
<dbReference type="WBParaSite" id="PSAMB.scaffold154size71539.g2744.t1">
    <property type="protein sequence ID" value="PSAMB.scaffold154size71539.g2744.t1"/>
    <property type="gene ID" value="PSAMB.scaffold154size71539.g2744"/>
</dbReference>
<feature type="transmembrane region" description="Helical" evidence="8">
    <location>
        <begin position="580"/>
        <end position="598"/>
    </location>
</feature>
<feature type="transmembrane region" description="Helical" evidence="8">
    <location>
        <begin position="408"/>
        <end position="427"/>
    </location>
</feature>
<evidence type="ECO:0000256" key="5">
    <source>
        <dbReference type="ARBA" id="ARBA00022989"/>
    </source>
</evidence>
<name>A0A914V509_9BILA</name>
<evidence type="ECO:0000256" key="7">
    <source>
        <dbReference type="SAM" id="MobiDB-lite"/>
    </source>
</evidence>
<feature type="region of interest" description="Disordered" evidence="7">
    <location>
        <begin position="625"/>
        <end position="648"/>
    </location>
</feature>
<evidence type="ECO:0000256" key="1">
    <source>
        <dbReference type="ARBA" id="ARBA00004127"/>
    </source>
</evidence>
<evidence type="ECO:0000256" key="8">
    <source>
        <dbReference type="SAM" id="Phobius"/>
    </source>
</evidence>
<dbReference type="GO" id="GO:0033619">
    <property type="term" value="P:membrane protein proteolysis"/>
    <property type="evidence" value="ECO:0007669"/>
    <property type="project" value="TreeGrafter"/>
</dbReference>
<dbReference type="Proteomes" id="UP000887566">
    <property type="component" value="Unplaced"/>
</dbReference>
<dbReference type="GO" id="GO:0098554">
    <property type="term" value="C:cytoplasmic side of endoplasmic reticulum membrane"/>
    <property type="evidence" value="ECO:0007669"/>
    <property type="project" value="TreeGrafter"/>
</dbReference>
<evidence type="ECO:0000256" key="2">
    <source>
        <dbReference type="ARBA" id="ARBA00006859"/>
    </source>
</evidence>
<accession>A0A914V509</accession>
<feature type="transmembrane region" description="Helical" evidence="8">
    <location>
        <begin position="210"/>
        <end position="230"/>
    </location>
</feature>
<feature type="transmembrane region" description="Helical" evidence="8">
    <location>
        <begin position="293"/>
        <end position="317"/>
    </location>
</feature>
<feature type="transmembrane region" description="Helical" evidence="8">
    <location>
        <begin position="382"/>
        <end position="402"/>
    </location>
</feature>
<feature type="chain" id="PRO_5037022515" evidence="9">
    <location>
        <begin position="23"/>
        <end position="648"/>
    </location>
</feature>
<reference evidence="11" key="1">
    <citation type="submission" date="2022-11" db="UniProtKB">
        <authorList>
            <consortium name="WormBaseParasite"/>
        </authorList>
    </citation>
    <scope>IDENTIFICATION</scope>
</reference>
<comment type="similarity">
    <text evidence="2">Belongs to the peptidase A22B family.</text>
</comment>
<feature type="compositionally biased region" description="Polar residues" evidence="7">
    <location>
        <begin position="625"/>
        <end position="634"/>
    </location>
</feature>